<dbReference type="PANTHER" id="PTHR35336">
    <property type="entry name" value="ADENOSYLCOBINAMIDE AMIDOHYDROLASE"/>
    <property type="match status" value="1"/>
</dbReference>
<dbReference type="PANTHER" id="PTHR35336:SF5">
    <property type="entry name" value="ADENOSYLCOBINAMIDE AMIDOHYDROLASE"/>
    <property type="match status" value="1"/>
</dbReference>
<evidence type="ECO:0000313" key="2">
    <source>
        <dbReference type="Proteomes" id="UP000053947"/>
    </source>
</evidence>
<reference evidence="1 2" key="1">
    <citation type="submission" date="2015-06" db="EMBL/GenBank/DDBJ databases">
        <title>Genome sequence of the organohalide-respiring Dehalogenimonas alkenigignens type strain (IP3-3T).</title>
        <authorList>
            <person name="Key T.A."/>
            <person name="Richmond D.P."/>
            <person name="Bowman K.S."/>
            <person name="Cho Y.-J."/>
            <person name="Chun J."/>
            <person name="da Costa M.S."/>
            <person name="Rainey F.A."/>
            <person name="Moe W.M."/>
        </authorList>
    </citation>
    <scope>NUCLEOTIDE SEQUENCE [LARGE SCALE GENOMIC DNA]</scope>
    <source>
        <strain evidence="1 2">IP3-3</strain>
    </source>
</reference>
<dbReference type="STRING" id="1217799.DEALK_14390"/>
<name>A0A0W0GJ73_9CHLR</name>
<sequence length="248" mass="26595">MTSENQNEIIGCFHGITAEIIHHHAWGVSSNALLLHLPEPARTLSGLQGYRKVSVVANYHIPQPLWTKLHDPAADWRGYFRQVLKANSCGNNLSLDNATILSTGVTMEHLAWSEATDGDLWALAFVTAGVEGNALRVGVDCGRHHNPVSTINTIVFCSTELTQAAMAASFITITEAKVVALEDLGIRSSYTPTLQATGTGTDQIVTVSGKTEKCTYVSGHTKIGALMARAVTAATKEAIAKRRKALCS</sequence>
<dbReference type="InterPro" id="IPR002808">
    <property type="entry name" value="AdoCbi_amidolase"/>
</dbReference>
<dbReference type="OrthoDB" id="165289at2"/>
<evidence type="ECO:0000313" key="1">
    <source>
        <dbReference type="EMBL" id="KTB48593.1"/>
    </source>
</evidence>
<protein>
    <recommendedName>
        <fullName evidence="3">Adenosylcobinamide amidohydrolase</fullName>
    </recommendedName>
</protein>
<dbReference type="InterPro" id="IPR052209">
    <property type="entry name" value="CbiZ"/>
</dbReference>
<comment type="caution">
    <text evidence="1">The sequence shown here is derived from an EMBL/GenBank/DDBJ whole genome shotgun (WGS) entry which is preliminary data.</text>
</comment>
<proteinExistence type="predicted"/>
<dbReference type="RefSeq" id="WP_058439552.1">
    <property type="nucleotide sequence ID" value="NZ_KQ758903.1"/>
</dbReference>
<dbReference type="AlphaFoldDB" id="A0A0W0GJ73"/>
<accession>A0A0W0GJ73</accession>
<gene>
    <name evidence="1" type="ORF">DEALK_14390</name>
</gene>
<dbReference type="EMBL" id="LFDV01000002">
    <property type="protein sequence ID" value="KTB48593.1"/>
    <property type="molecule type" value="Genomic_DNA"/>
</dbReference>
<keyword evidence="2" id="KW-1185">Reference proteome</keyword>
<dbReference type="Proteomes" id="UP000053947">
    <property type="component" value="Unassembled WGS sequence"/>
</dbReference>
<organism evidence="1 2">
    <name type="scientific">Dehalogenimonas alkenigignens</name>
    <dbReference type="NCBI Taxonomy" id="1217799"/>
    <lineage>
        <taxon>Bacteria</taxon>
        <taxon>Bacillati</taxon>
        <taxon>Chloroflexota</taxon>
        <taxon>Dehalococcoidia</taxon>
        <taxon>Dehalococcoidales</taxon>
        <taxon>Dehalococcoidaceae</taxon>
        <taxon>Dehalogenimonas</taxon>
    </lineage>
</organism>
<dbReference type="Pfam" id="PF01955">
    <property type="entry name" value="CbiZ"/>
    <property type="match status" value="1"/>
</dbReference>
<evidence type="ECO:0008006" key="3">
    <source>
        <dbReference type="Google" id="ProtNLM"/>
    </source>
</evidence>